<dbReference type="Proteomes" id="UP000494170">
    <property type="component" value="Unassembled WGS sequence"/>
</dbReference>
<accession>A0A6P2GVW0</accession>
<evidence type="ECO:0000313" key="3">
    <source>
        <dbReference type="Proteomes" id="UP000494170"/>
    </source>
</evidence>
<sequence length="170" mass="18299">MSALANTIRQLSGRLALLRAERERYQSLCAAAYQLAGAMNAPVRFLDALADGANGEIEARQKTDDLLPVDPKEMGAFPAWSDDNIVSMQAEIAQLHENLQAAKLLAHANGEMFRAEKAEAEKLRSVRGVLLGVCTEAILALAHASQSNPLYQPAYDKVNSAIVVANKPGD</sequence>
<reference evidence="2 3" key="1">
    <citation type="submission" date="2019-09" db="EMBL/GenBank/DDBJ databases">
        <authorList>
            <person name="Depoorter E."/>
        </authorList>
    </citation>
    <scope>NUCLEOTIDE SEQUENCE [LARGE SCALE GENOMIC DNA]</scope>
    <source>
        <strain evidence="2">LMG 6863</strain>
    </source>
</reference>
<dbReference type="AlphaFoldDB" id="A0A6P2GVW0"/>
<evidence type="ECO:0000256" key="1">
    <source>
        <dbReference type="SAM" id="Coils"/>
    </source>
</evidence>
<protein>
    <submittedName>
        <fullName evidence="2">Uncharacterized protein</fullName>
    </submittedName>
</protein>
<evidence type="ECO:0000313" key="2">
    <source>
        <dbReference type="EMBL" id="VWB07490.1"/>
    </source>
</evidence>
<keyword evidence="1" id="KW-0175">Coiled coil</keyword>
<dbReference type="EMBL" id="CABVPY010000001">
    <property type="protein sequence ID" value="VWB07490.1"/>
    <property type="molecule type" value="Genomic_DNA"/>
</dbReference>
<feature type="coiled-coil region" evidence="1">
    <location>
        <begin position="1"/>
        <end position="28"/>
    </location>
</feature>
<name>A0A6P2GVW0_BURL3</name>
<dbReference type="RefSeq" id="WP_174936697.1">
    <property type="nucleotide sequence ID" value="NZ_CABVPY010000001.1"/>
</dbReference>
<organism evidence="2 3">
    <name type="scientific">Burkholderia lata (strain ATCC 17760 / DSM 23089 / LMG 22485 / NCIMB 9086 / R18194 / 383)</name>
    <dbReference type="NCBI Taxonomy" id="482957"/>
    <lineage>
        <taxon>Bacteria</taxon>
        <taxon>Pseudomonadati</taxon>
        <taxon>Pseudomonadota</taxon>
        <taxon>Betaproteobacteria</taxon>
        <taxon>Burkholderiales</taxon>
        <taxon>Burkholderiaceae</taxon>
        <taxon>Burkholderia</taxon>
        <taxon>Burkholderia cepacia complex</taxon>
    </lineage>
</organism>
<gene>
    <name evidence="2" type="ORF">BLA6863_00171</name>
</gene>
<proteinExistence type="predicted"/>